<dbReference type="PROSITE" id="PS51257">
    <property type="entry name" value="PROKAR_LIPOPROTEIN"/>
    <property type="match status" value="1"/>
</dbReference>
<proteinExistence type="predicted"/>
<keyword evidence="3" id="KW-1003">Cell membrane</keyword>
<comment type="subcellular location">
    <subcellularLocation>
        <location evidence="1">Cell membrane</location>
    </subcellularLocation>
</comment>
<dbReference type="GO" id="GO:0031460">
    <property type="term" value="P:glycine betaine transport"/>
    <property type="evidence" value="ECO:0007669"/>
    <property type="project" value="TreeGrafter"/>
</dbReference>
<keyword evidence="4" id="KW-0472">Membrane</keyword>
<evidence type="ECO:0000256" key="2">
    <source>
        <dbReference type="ARBA" id="ARBA00022448"/>
    </source>
</evidence>
<evidence type="ECO:0000256" key="1">
    <source>
        <dbReference type="ARBA" id="ARBA00004236"/>
    </source>
</evidence>
<name>A0A1H0KFF5_9BACI</name>
<dbReference type="EMBL" id="FNIL01000017">
    <property type="protein sequence ID" value="SDO54442.1"/>
    <property type="molecule type" value="Genomic_DNA"/>
</dbReference>
<dbReference type="PANTHER" id="PTHR47737:SF1">
    <property type="entry name" value="GLYCINE BETAINE_PROLINE BETAINE TRANSPORT SYSTEM PERMEASE PROTEIN PROW"/>
    <property type="match status" value="1"/>
</dbReference>
<organism evidence="7 8">
    <name type="scientific">Alkalicoccus daliensis</name>
    <dbReference type="NCBI Taxonomy" id="745820"/>
    <lineage>
        <taxon>Bacteria</taxon>
        <taxon>Bacillati</taxon>
        <taxon>Bacillota</taxon>
        <taxon>Bacilli</taxon>
        <taxon>Bacillales</taxon>
        <taxon>Bacillaceae</taxon>
        <taxon>Alkalicoccus</taxon>
    </lineage>
</organism>
<evidence type="ECO:0000256" key="5">
    <source>
        <dbReference type="SAM" id="MobiDB-lite"/>
    </source>
</evidence>
<dbReference type="GO" id="GO:0005275">
    <property type="term" value="F:amine transmembrane transporter activity"/>
    <property type="evidence" value="ECO:0007669"/>
    <property type="project" value="TreeGrafter"/>
</dbReference>
<feature type="compositionally biased region" description="Low complexity" evidence="5">
    <location>
        <begin position="34"/>
        <end position="45"/>
    </location>
</feature>
<dbReference type="OrthoDB" id="9787902at2"/>
<dbReference type="PANTHER" id="PTHR47737">
    <property type="entry name" value="GLYCINE BETAINE/PROLINE BETAINE TRANSPORT SYSTEM PERMEASE PROTEIN PROW"/>
    <property type="match status" value="1"/>
</dbReference>
<evidence type="ECO:0000313" key="8">
    <source>
        <dbReference type="Proteomes" id="UP000198778"/>
    </source>
</evidence>
<evidence type="ECO:0000256" key="3">
    <source>
        <dbReference type="ARBA" id="ARBA00022475"/>
    </source>
</evidence>
<gene>
    <name evidence="7" type="ORF">SAMN04488053_11741</name>
</gene>
<keyword evidence="2" id="KW-0813">Transport</keyword>
<dbReference type="GO" id="GO:0043190">
    <property type="term" value="C:ATP-binding cassette (ABC) transporter complex"/>
    <property type="evidence" value="ECO:0007669"/>
    <property type="project" value="InterPro"/>
</dbReference>
<dbReference type="Proteomes" id="UP000198778">
    <property type="component" value="Unassembled WGS sequence"/>
</dbReference>
<feature type="domain" description="ABC-type glycine betaine transport system substrate-binding" evidence="6">
    <location>
        <begin position="52"/>
        <end position="296"/>
    </location>
</feature>
<dbReference type="GO" id="GO:0015871">
    <property type="term" value="P:choline transport"/>
    <property type="evidence" value="ECO:0007669"/>
    <property type="project" value="TreeGrafter"/>
</dbReference>
<dbReference type="AlphaFoldDB" id="A0A1H0KFF5"/>
<dbReference type="RefSeq" id="WP_090844274.1">
    <property type="nucleotide sequence ID" value="NZ_FNIL01000017.1"/>
</dbReference>
<dbReference type="SUPFAM" id="SSF53850">
    <property type="entry name" value="Periplasmic binding protein-like II"/>
    <property type="match status" value="1"/>
</dbReference>
<dbReference type="CDD" id="cd13639">
    <property type="entry name" value="PBP2_OpuAC_like"/>
    <property type="match status" value="1"/>
</dbReference>
<accession>A0A1H0KFF5</accession>
<evidence type="ECO:0000256" key="4">
    <source>
        <dbReference type="ARBA" id="ARBA00023136"/>
    </source>
</evidence>
<dbReference type="Gene3D" id="3.40.190.10">
    <property type="entry name" value="Periplasmic binding protein-like II"/>
    <property type="match status" value="1"/>
</dbReference>
<sequence>MKKSAFILTAASAVLLTACGENNSNSAEVEENNGAENAAENNEPTAVEEGETITFGLTNWTSTEVPSNIAKLILEEEGYEVEFSLLDQPVIFEGMENQDVDFFMDAWLPNTEAELWAEYEESLIQVAASYEDVPLGWVVPEYVEEETINDLTGRGEEYGGEVFSIDPGAGIVSLSEEVMDEYDLHDEFSLTTSSEFAMVAQLQESINNEEPVIVTGWRPHSMFAEFDLKFLEDEEGIFESDNVYVISYDGIQEEHPRAYEILSNWSIEVSDLEEMMLENEENDTPFEELAANWMEENRDKVDEMKN</sequence>
<dbReference type="InterPro" id="IPR007210">
    <property type="entry name" value="ABC_Gly_betaine_transp_sub-bd"/>
</dbReference>
<dbReference type="Gene3D" id="3.40.190.100">
    <property type="entry name" value="Glycine betaine-binding periplasmic protein, domain 2"/>
    <property type="match status" value="1"/>
</dbReference>
<reference evidence="8" key="1">
    <citation type="submission" date="2016-10" db="EMBL/GenBank/DDBJ databases">
        <authorList>
            <person name="Varghese N."/>
            <person name="Submissions S."/>
        </authorList>
    </citation>
    <scope>NUCLEOTIDE SEQUENCE [LARGE SCALE GENOMIC DNA]</scope>
    <source>
        <strain evidence="8">CGMCC 1.10369</strain>
    </source>
</reference>
<dbReference type="STRING" id="745820.SAMN04488053_11741"/>
<evidence type="ECO:0000313" key="7">
    <source>
        <dbReference type="EMBL" id="SDO54442.1"/>
    </source>
</evidence>
<feature type="region of interest" description="Disordered" evidence="5">
    <location>
        <begin position="25"/>
        <end position="48"/>
    </location>
</feature>
<evidence type="ECO:0000259" key="6">
    <source>
        <dbReference type="Pfam" id="PF04069"/>
    </source>
</evidence>
<keyword evidence="8" id="KW-1185">Reference proteome</keyword>
<protein>
    <submittedName>
        <fullName evidence="7">Glycine betaine/proline transport system substrate-binding protein</fullName>
    </submittedName>
</protein>
<dbReference type="Pfam" id="PF04069">
    <property type="entry name" value="OpuAC"/>
    <property type="match status" value="1"/>
</dbReference>
<dbReference type="GO" id="GO:0015226">
    <property type="term" value="F:carnitine transmembrane transporter activity"/>
    <property type="evidence" value="ECO:0007669"/>
    <property type="project" value="TreeGrafter"/>
</dbReference>